<evidence type="ECO:0000313" key="2">
    <source>
        <dbReference type="Proteomes" id="UP001162131"/>
    </source>
</evidence>
<proteinExistence type="predicted"/>
<evidence type="ECO:0000313" key="1">
    <source>
        <dbReference type="EMBL" id="CAG9332740.1"/>
    </source>
</evidence>
<name>A0AAU9K6N4_9CILI</name>
<dbReference type="EMBL" id="CAJZBQ010000055">
    <property type="protein sequence ID" value="CAG9332740.1"/>
    <property type="molecule type" value="Genomic_DNA"/>
</dbReference>
<sequence>MINLNSTTTIQPMNLKEESFTNKRNDMQSLWKFVSAETKKILTSPVTVALYHSKWHKNGKIPALFPGNTMIPECLPEYLCWTWPHDPSKNLISLTDLRYKHSHDAGFFQGSHALEILLKYTSPSSPISPSQTIAFVDDSDYLCILFHDELSCTSWKNSLISLINALETSFTDTEEFNSNSFTLPLFQNFEENYGTVFDISEPSNPIDMWREIKTTFIKADSTTSTEILVYDRTQADLYDSIEEVLKCISPNVDRINYDVIESYLLDVTRMENFNKMKENETLKIFSEKVYSFYDFDRDYNRNLREKYAEINIEQIENEIFRQKEEYEKMKNKDRLGDALNLIFMQKLALGYGTCENGILSKVWALMKNNTEFNKVKRVSIQQLETKPRRESGILYSSEPNGDNFPQLSERKLPGKDKTCNVCDCCII</sequence>
<gene>
    <name evidence="1" type="ORF">BSTOLATCC_MIC57032</name>
</gene>
<dbReference type="AlphaFoldDB" id="A0AAU9K6N4"/>
<accession>A0AAU9K6N4</accession>
<keyword evidence="2" id="KW-1185">Reference proteome</keyword>
<protein>
    <submittedName>
        <fullName evidence="1">Uncharacterized protein</fullName>
    </submittedName>
</protein>
<dbReference type="Proteomes" id="UP001162131">
    <property type="component" value="Unassembled WGS sequence"/>
</dbReference>
<comment type="caution">
    <text evidence="1">The sequence shown here is derived from an EMBL/GenBank/DDBJ whole genome shotgun (WGS) entry which is preliminary data.</text>
</comment>
<organism evidence="1 2">
    <name type="scientific">Blepharisma stoltei</name>
    <dbReference type="NCBI Taxonomy" id="1481888"/>
    <lineage>
        <taxon>Eukaryota</taxon>
        <taxon>Sar</taxon>
        <taxon>Alveolata</taxon>
        <taxon>Ciliophora</taxon>
        <taxon>Postciliodesmatophora</taxon>
        <taxon>Heterotrichea</taxon>
        <taxon>Heterotrichida</taxon>
        <taxon>Blepharismidae</taxon>
        <taxon>Blepharisma</taxon>
    </lineage>
</organism>
<reference evidence="1" key="1">
    <citation type="submission" date="2021-09" db="EMBL/GenBank/DDBJ databases">
        <authorList>
            <consortium name="AG Swart"/>
            <person name="Singh M."/>
            <person name="Singh A."/>
            <person name="Seah K."/>
            <person name="Emmerich C."/>
        </authorList>
    </citation>
    <scope>NUCLEOTIDE SEQUENCE</scope>
    <source>
        <strain evidence="1">ATCC30299</strain>
    </source>
</reference>